<dbReference type="EMBL" id="BGZK01000556">
    <property type="protein sequence ID" value="GBP50031.1"/>
    <property type="molecule type" value="Genomic_DNA"/>
</dbReference>
<evidence type="ECO:0000313" key="3">
    <source>
        <dbReference type="Proteomes" id="UP000299102"/>
    </source>
</evidence>
<organism evidence="2 3">
    <name type="scientific">Eumeta variegata</name>
    <name type="common">Bagworm moth</name>
    <name type="synonym">Eumeta japonica</name>
    <dbReference type="NCBI Taxonomy" id="151549"/>
    <lineage>
        <taxon>Eukaryota</taxon>
        <taxon>Metazoa</taxon>
        <taxon>Ecdysozoa</taxon>
        <taxon>Arthropoda</taxon>
        <taxon>Hexapoda</taxon>
        <taxon>Insecta</taxon>
        <taxon>Pterygota</taxon>
        <taxon>Neoptera</taxon>
        <taxon>Endopterygota</taxon>
        <taxon>Lepidoptera</taxon>
        <taxon>Glossata</taxon>
        <taxon>Ditrysia</taxon>
        <taxon>Tineoidea</taxon>
        <taxon>Psychidae</taxon>
        <taxon>Oiketicinae</taxon>
        <taxon>Eumeta</taxon>
    </lineage>
</organism>
<gene>
    <name evidence="2" type="ORF">EVAR_46653_1</name>
</gene>
<sequence>MLRNKSRKRFFRSTGVPRSSRSAGDGSERARCEYIGPSLTDWHTTVGAMNLPTSFKLSHSLRASESTLSCRLRRLSSERRQRTRGLSSMT</sequence>
<evidence type="ECO:0000256" key="1">
    <source>
        <dbReference type="SAM" id="MobiDB-lite"/>
    </source>
</evidence>
<feature type="region of interest" description="Disordered" evidence="1">
    <location>
        <begin position="1"/>
        <end position="29"/>
    </location>
</feature>
<name>A0A4C1WFV0_EUMVA</name>
<dbReference type="AlphaFoldDB" id="A0A4C1WFV0"/>
<evidence type="ECO:0000313" key="2">
    <source>
        <dbReference type="EMBL" id="GBP50031.1"/>
    </source>
</evidence>
<reference evidence="2 3" key="1">
    <citation type="journal article" date="2019" name="Commun. Biol.">
        <title>The bagworm genome reveals a unique fibroin gene that provides high tensile strength.</title>
        <authorList>
            <person name="Kono N."/>
            <person name="Nakamura H."/>
            <person name="Ohtoshi R."/>
            <person name="Tomita M."/>
            <person name="Numata K."/>
            <person name="Arakawa K."/>
        </authorList>
    </citation>
    <scope>NUCLEOTIDE SEQUENCE [LARGE SCALE GENOMIC DNA]</scope>
</reference>
<proteinExistence type="predicted"/>
<feature type="compositionally biased region" description="Basic residues" evidence="1">
    <location>
        <begin position="1"/>
        <end position="11"/>
    </location>
</feature>
<keyword evidence="3" id="KW-1185">Reference proteome</keyword>
<accession>A0A4C1WFV0</accession>
<comment type="caution">
    <text evidence="2">The sequence shown here is derived from an EMBL/GenBank/DDBJ whole genome shotgun (WGS) entry which is preliminary data.</text>
</comment>
<dbReference type="Proteomes" id="UP000299102">
    <property type="component" value="Unassembled WGS sequence"/>
</dbReference>
<protein>
    <submittedName>
        <fullName evidence="2">Uncharacterized protein</fullName>
    </submittedName>
</protein>